<keyword evidence="1" id="KW-1133">Transmembrane helix</keyword>
<dbReference type="RefSeq" id="WP_114471608.1">
    <property type="nucleotide sequence ID" value="NZ_QPJK01000011.1"/>
</dbReference>
<evidence type="ECO:0000313" key="2">
    <source>
        <dbReference type="EMBL" id="RCW66251.1"/>
    </source>
</evidence>
<accession>A0A368XE51</accession>
<keyword evidence="3" id="KW-1185">Reference proteome</keyword>
<dbReference type="AlphaFoldDB" id="A0A368XE51"/>
<keyword evidence="1" id="KW-0812">Transmembrane</keyword>
<gene>
    <name evidence="2" type="ORF">DES41_111209</name>
</gene>
<evidence type="ECO:0000256" key="1">
    <source>
        <dbReference type="SAM" id="Phobius"/>
    </source>
</evidence>
<reference evidence="2 3" key="1">
    <citation type="submission" date="2018-07" db="EMBL/GenBank/DDBJ databases">
        <title>Genomic Encyclopedia of Type Strains, Phase IV (KMG-IV): sequencing the most valuable type-strain genomes for metagenomic binning, comparative biology and taxonomic classification.</title>
        <authorList>
            <person name="Goeker M."/>
        </authorList>
    </citation>
    <scope>NUCLEOTIDE SEQUENCE [LARGE SCALE GENOMIC DNA]</scope>
    <source>
        <strain evidence="2 3">DSM 21634</strain>
    </source>
</reference>
<dbReference type="EMBL" id="QPJK01000011">
    <property type="protein sequence ID" value="RCW66251.1"/>
    <property type="molecule type" value="Genomic_DNA"/>
</dbReference>
<organism evidence="2 3">
    <name type="scientific">Pseudorhodoferax soli</name>
    <dbReference type="NCBI Taxonomy" id="545864"/>
    <lineage>
        <taxon>Bacteria</taxon>
        <taxon>Pseudomonadati</taxon>
        <taxon>Pseudomonadota</taxon>
        <taxon>Betaproteobacteria</taxon>
        <taxon>Burkholderiales</taxon>
        <taxon>Comamonadaceae</taxon>
    </lineage>
</organism>
<sequence length="87" mass="9773">MQEVETLSSVLWWTLPLALLCAAGCFVKGLEHAWSRAALHRTRSVSFRDRQLAEFLAQVKPPPYGLYAVCWLAAVVLLVVAAFMLRQ</sequence>
<dbReference type="Proteomes" id="UP000252884">
    <property type="component" value="Unassembled WGS sequence"/>
</dbReference>
<keyword evidence="1" id="KW-0472">Membrane</keyword>
<feature type="transmembrane region" description="Helical" evidence="1">
    <location>
        <begin position="64"/>
        <end position="85"/>
    </location>
</feature>
<proteinExistence type="predicted"/>
<protein>
    <submittedName>
        <fullName evidence="2">Uncharacterized protein</fullName>
    </submittedName>
</protein>
<comment type="caution">
    <text evidence="2">The sequence shown here is derived from an EMBL/GenBank/DDBJ whole genome shotgun (WGS) entry which is preliminary data.</text>
</comment>
<name>A0A368XE51_9BURK</name>
<evidence type="ECO:0000313" key="3">
    <source>
        <dbReference type="Proteomes" id="UP000252884"/>
    </source>
</evidence>